<dbReference type="PANTHER" id="PTHR36714:SF7">
    <property type="entry name" value="TRANSMEMBRANE PROTEIN"/>
    <property type="match status" value="1"/>
</dbReference>
<evidence type="ECO:0000256" key="1">
    <source>
        <dbReference type="SAM" id="Phobius"/>
    </source>
</evidence>
<dbReference type="AlphaFoldDB" id="A0AAW1W9X9"/>
<sequence>MEMGSNVILKNQKLGVSDILRKALIIAAGNINFFVFIVVTSLPLFCFLVYYQPFQQKVQVEISEILKEPASVYFFEDFIFSWSYHEFPIKITPEWNKGFPGELIQLALLYLVPLHLLELGTALMIADLASKIYKEERQMSLKEMVQNQPFDKTRLKAAFITSVYVLVLSTWTELFGFICMCSTVNNIFGMECYMEYEYCDFDIGGDVKHT</sequence>
<proteinExistence type="predicted"/>
<dbReference type="EMBL" id="JBEDUW010000006">
    <property type="protein sequence ID" value="KAK9921481.1"/>
    <property type="molecule type" value="Genomic_DNA"/>
</dbReference>
<keyword evidence="1" id="KW-1133">Transmembrane helix</keyword>
<keyword evidence="1" id="KW-0472">Membrane</keyword>
<reference evidence="2 3" key="1">
    <citation type="journal article" date="2023" name="G3 (Bethesda)">
        <title>A chromosome-length genome assembly and annotation of blackberry (Rubus argutus, cv. 'Hillquist').</title>
        <authorList>
            <person name="Bruna T."/>
            <person name="Aryal R."/>
            <person name="Dudchenko O."/>
            <person name="Sargent D.J."/>
            <person name="Mead D."/>
            <person name="Buti M."/>
            <person name="Cavallini A."/>
            <person name="Hytonen T."/>
            <person name="Andres J."/>
            <person name="Pham M."/>
            <person name="Weisz D."/>
            <person name="Mascagni F."/>
            <person name="Usai G."/>
            <person name="Natali L."/>
            <person name="Bassil N."/>
            <person name="Fernandez G.E."/>
            <person name="Lomsadze A."/>
            <person name="Armour M."/>
            <person name="Olukolu B."/>
            <person name="Poorten T."/>
            <person name="Britton C."/>
            <person name="Davik J."/>
            <person name="Ashrafi H."/>
            <person name="Aiden E.L."/>
            <person name="Borodovsky M."/>
            <person name="Worthington M."/>
        </authorList>
    </citation>
    <scope>NUCLEOTIDE SEQUENCE [LARGE SCALE GENOMIC DNA]</scope>
    <source>
        <strain evidence="2">PI 553951</strain>
    </source>
</reference>
<comment type="caution">
    <text evidence="2">The sequence shown here is derived from an EMBL/GenBank/DDBJ whole genome shotgun (WGS) entry which is preliminary data.</text>
</comment>
<accession>A0AAW1W9X9</accession>
<keyword evidence="1" id="KW-0812">Transmembrane</keyword>
<protein>
    <submittedName>
        <fullName evidence="2">Uncharacterized protein</fullName>
    </submittedName>
</protein>
<feature type="transmembrane region" description="Helical" evidence="1">
    <location>
        <begin position="23"/>
        <end position="51"/>
    </location>
</feature>
<evidence type="ECO:0000313" key="3">
    <source>
        <dbReference type="Proteomes" id="UP001457282"/>
    </source>
</evidence>
<dbReference type="Proteomes" id="UP001457282">
    <property type="component" value="Unassembled WGS sequence"/>
</dbReference>
<dbReference type="PANTHER" id="PTHR36714">
    <property type="entry name" value="T23E23.1"/>
    <property type="match status" value="1"/>
</dbReference>
<feature type="transmembrane region" description="Helical" evidence="1">
    <location>
        <begin position="103"/>
        <end position="129"/>
    </location>
</feature>
<gene>
    <name evidence="2" type="ORF">M0R45_029990</name>
</gene>
<name>A0AAW1W9X9_RUBAR</name>
<keyword evidence="3" id="KW-1185">Reference proteome</keyword>
<evidence type="ECO:0000313" key="2">
    <source>
        <dbReference type="EMBL" id="KAK9921481.1"/>
    </source>
</evidence>
<feature type="transmembrane region" description="Helical" evidence="1">
    <location>
        <begin position="157"/>
        <end position="178"/>
    </location>
</feature>
<organism evidence="2 3">
    <name type="scientific">Rubus argutus</name>
    <name type="common">Southern blackberry</name>
    <dbReference type="NCBI Taxonomy" id="59490"/>
    <lineage>
        <taxon>Eukaryota</taxon>
        <taxon>Viridiplantae</taxon>
        <taxon>Streptophyta</taxon>
        <taxon>Embryophyta</taxon>
        <taxon>Tracheophyta</taxon>
        <taxon>Spermatophyta</taxon>
        <taxon>Magnoliopsida</taxon>
        <taxon>eudicotyledons</taxon>
        <taxon>Gunneridae</taxon>
        <taxon>Pentapetalae</taxon>
        <taxon>rosids</taxon>
        <taxon>fabids</taxon>
        <taxon>Rosales</taxon>
        <taxon>Rosaceae</taxon>
        <taxon>Rosoideae</taxon>
        <taxon>Rosoideae incertae sedis</taxon>
        <taxon>Rubus</taxon>
    </lineage>
</organism>